<gene>
    <name evidence="1" type="ORF">SCHIN_v1c05530</name>
</gene>
<dbReference type="KEGG" id="schi:SCHIN_v1c05530"/>
<reference evidence="1 2" key="1">
    <citation type="submission" date="2019-08" db="EMBL/GenBank/DDBJ databases">
        <title>Complete genome sequence of Spiroplasma chinense CCH (DSM 19755).</title>
        <authorList>
            <person name="Shen H.-Y."/>
            <person name="Lin Y.-C."/>
            <person name="Chou L."/>
            <person name="Kuo C.-H."/>
        </authorList>
    </citation>
    <scope>NUCLEOTIDE SEQUENCE [LARGE SCALE GENOMIC DNA]</scope>
    <source>
        <strain evidence="1 2">CCH</strain>
    </source>
</reference>
<keyword evidence="2" id="KW-1185">Reference proteome</keyword>
<dbReference type="EMBL" id="CP043026">
    <property type="protein sequence ID" value="QEH61750.1"/>
    <property type="molecule type" value="Genomic_DNA"/>
</dbReference>
<dbReference type="Gene3D" id="3.30.1330.80">
    <property type="entry name" value="Hypothetical protein, similar to alpha- acetolactate decarboxylase, domain 2"/>
    <property type="match status" value="1"/>
</dbReference>
<accession>A0A5B9Y466</accession>
<dbReference type="Proteomes" id="UP000323144">
    <property type="component" value="Chromosome"/>
</dbReference>
<name>A0A5B9Y466_9MOLU</name>
<dbReference type="RefSeq" id="WP_166508136.1">
    <property type="nucleotide sequence ID" value="NZ_CP043026.1"/>
</dbReference>
<proteinExistence type="predicted"/>
<sequence>MEIREKANLLMIYFAKDEEIMTSIQNVIREYMIIDARVFGHGYFKRMEYGILSKSDPIFFSKYLVEKLVTVTNIQGIIENRELSVMINSVDEQKEMHSGKLFTAVAENEMIITLDILKTD</sequence>
<dbReference type="AlphaFoldDB" id="A0A5B9Y466"/>
<dbReference type="SUPFAM" id="SSF117856">
    <property type="entry name" value="AF0104/ALDC/Ptd012-like"/>
    <property type="match status" value="1"/>
</dbReference>
<organism evidence="1 2">
    <name type="scientific">Spiroplasma chinense</name>
    <dbReference type="NCBI Taxonomy" id="216932"/>
    <lineage>
        <taxon>Bacteria</taxon>
        <taxon>Bacillati</taxon>
        <taxon>Mycoplasmatota</taxon>
        <taxon>Mollicutes</taxon>
        <taxon>Entomoplasmatales</taxon>
        <taxon>Spiroplasmataceae</taxon>
        <taxon>Spiroplasma</taxon>
    </lineage>
</organism>
<protein>
    <submittedName>
        <fullName evidence="1">Uncharacterized protein</fullName>
    </submittedName>
</protein>
<evidence type="ECO:0000313" key="2">
    <source>
        <dbReference type="Proteomes" id="UP000323144"/>
    </source>
</evidence>
<evidence type="ECO:0000313" key="1">
    <source>
        <dbReference type="EMBL" id="QEH61750.1"/>
    </source>
</evidence>